<accession>A0ABY3XU64</accession>
<organism evidence="1 2">
    <name type="scientific">Streptomyces tubbatahanensis</name>
    <dbReference type="NCBI Taxonomy" id="2923272"/>
    <lineage>
        <taxon>Bacteria</taxon>
        <taxon>Bacillati</taxon>
        <taxon>Actinomycetota</taxon>
        <taxon>Actinomycetes</taxon>
        <taxon>Kitasatosporales</taxon>
        <taxon>Streptomycetaceae</taxon>
        <taxon>Streptomyces</taxon>
    </lineage>
</organism>
<sequence>MRLQSLRADGRIQLRGAQVDDLVSLQSAELTGSGASVVCVGMRAEALDLRFARPPTGGVNLRDAHASRLQDNPRTWPSTLGLDGLTYD</sequence>
<dbReference type="RefSeq" id="WP_242752621.1">
    <property type="nucleotide sequence ID" value="NZ_CP093846.1"/>
</dbReference>
<proteinExistence type="predicted"/>
<reference evidence="1 2" key="1">
    <citation type="journal article" date="2023" name="Microbiol. Spectr.">
        <title>Synergy between Genome Mining, Metabolomics, and Bioinformatics Uncovers Antibacterial Chlorinated Carbazole Alkaloids and Their Biosynthetic Gene Cluster from Streptomyces tubbatahanensis sp. nov., a Novel Actinomycete Isolated from Sulu Sea, Philippines.</title>
        <authorList>
            <person name="Tenebro C.P."/>
            <person name="Trono D.J.V.L."/>
            <person name="Balida L.A.P."/>
            <person name="Bayog L.K.A."/>
            <person name="Bruna J.R."/>
            <person name="Sabido E.M."/>
            <person name="Caspe D.P.C."/>
            <person name="de Los Santos E.L.C."/>
            <person name="Saludes J.P."/>
            <person name="Dalisay D.S."/>
        </authorList>
    </citation>
    <scope>NUCLEOTIDE SEQUENCE [LARGE SCALE GENOMIC DNA]</scope>
    <source>
        <strain evidence="1 2">DSD3025</strain>
    </source>
</reference>
<protein>
    <submittedName>
        <fullName evidence="1">Uncharacterized protein</fullName>
    </submittedName>
</protein>
<name>A0ABY3XU64_9ACTN</name>
<dbReference type="Proteomes" id="UP001202244">
    <property type="component" value="Chromosome"/>
</dbReference>
<evidence type="ECO:0000313" key="2">
    <source>
        <dbReference type="Proteomes" id="UP001202244"/>
    </source>
</evidence>
<dbReference type="EMBL" id="CP093846">
    <property type="protein sequence ID" value="UNS98024.1"/>
    <property type="molecule type" value="Genomic_DNA"/>
</dbReference>
<evidence type="ECO:0000313" key="1">
    <source>
        <dbReference type="EMBL" id="UNS98024.1"/>
    </source>
</evidence>
<gene>
    <name evidence="1" type="ORF">MMF93_17265</name>
</gene>
<keyword evidence="2" id="KW-1185">Reference proteome</keyword>